<sequence>MTALSPRLLSSWLPVCPLDDTDRGAETKPWRTALAADVPPPTAPYSSVVLQGWESWNVEDSSADQGPSFSLPPKDLSFGSLVRQGWTICQPACFPVPLFSLLKVRSGGGKRPAPRQLPGEVQSAGARPVLL</sequence>
<comment type="caution">
    <text evidence="2">The sequence shown here is derived from an EMBL/GenBank/DDBJ whole genome shotgun (WGS) entry which is preliminary data.</text>
</comment>
<accession>A0A7J7W7W7</accession>
<feature type="region of interest" description="Disordered" evidence="1">
    <location>
        <begin position="106"/>
        <end position="131"/>
    </location>
</feature>
<evidence type="ECO:0000313" key="2">
    <source>
        <dbReference type="EMBL" id="KAF6333391.1"/>
    </source>
</evidence>
<dbReference type="Proteomes" id="UP000585614">
    <property type="component" value="Unassembled WGS sequence"/>
</dbReference>
<reference evidence="2 3" key="1">
    <citation type="journal article" date="2020" name="Nature">
        <title>Six reference-quality genomes reveal evolution of bat adaptations.</title>
        <authorList>
            <person name="Jebb D."/>
            <person name="Huang Z."/>
            <person name="Pippel M."/>
            <person name="Hughes G.M."/>
            <person name="Lavrichenko K."/>
            <person name="Devanna P."/>
            <person name="Winkler S."/>
            <person name="Jermiin L.S."/>
            <person name="Skirmuntt E.C."/>
            <person name="Katzourakis A."/>
            <person name="Burkitt-Gray L."/>
            <person name="Ray D.A."/>
            <person name="Sullivan K.A.M."/>
            <person name="Roscito J.G."/>
            <person name="Kirilenko B.M."/>
            <person name="Davalos L.M."/>
            <person name="Corthals A.P."/>
            <person name="Power M.L."/>
            <person name="Jones G."/>
            <person name="Ransome R.D."/>
            <person name="Dechmann D.K.N."/>
            <person name="Locatelli A.G."/>
            <person name="Puechmaille S.J."/>
            <person name="Fedrigo O."/>
            <person name="Jarvis E.D."/>
            <person name="Hiller M."/>
            <person name="Vernes S.C."/>
            <person name="Myers E.W."/>
            <person name="Teeling E.C."/>
        </authorList>
    </citation>
    <scope>NUCLEOTIDE SEQUENCE [LARGE SCALE GENOMIC DNA]</scope>
    <source>
        <strain evidence="2">MRhiFer1</strain>
        <tissue evidence="2">Lung</tissue>
    </source>
</reference>
<dbReference type="AlphaFoldDB" id="A0A7J7W7W7"/>
<evidence type="ECO:0000256" key="1">
    <source>
        <dbReference type="SAM" id="MobiDB-lite"/>
    </source>
</evidence>
<proteinExistence type="predicted"/>
<protein>
    <submittedName>
        <fullName evidence="2">Uncharacterized protein</fullName>
    </submittedName>
</protein>
<evidence type="ECO:0000313" key="3">
    <source>
        <dbReference type="Proteomes" id="UP000585614"/>
    </source>
</evidence>
<name>A0A7J7W7W7_RHIFE</name>
<organism evidence="2 3">
    <name type="scientific">Rhinolophus ferrumequinum</name>
    <name type="common">Greater horseshoe bat</name>
    <dbReference type="NCBI Taxonomy" id="59479"/>
    <lineage>
        <taxon>Eukaryota</taxon>
        <taxon>Metazoa</taxon>
        <taxon>Chordata</taxon>
        <taxon>Craniata</taxon>
        <taxon>Vertebrata</taxon>
        <taxon>Euteleostomi</taxon>
        <taxon>Mammalia</taxon>
        <taxon>Eutheria</taxon>
        <taxon>Laurasiatheria</taxon>
        <taxon>Chiroptera</taxon>
        <taxon>Yinpterochiroptera</taxon>
        <taxon>Rhinolophoidea</taxon>
        <taxon>Rhinolophidae</taxon>
        <taxon>Rhinolophinae</taxon>
        <taxon>Rhinolophus</taxon>
    </lineage>
</organism>
<gene>
    <name evidence="2" type="ORF">mRhiFer1_008151</name>
</gene>
<dbReference type="EMBL" id="JACAGC010000011">
    <property type="protein sequence ID" value="KAF6333391.1"/>
    <property type="molecule type" value="Genomic_DNA"/>
</dbReference>